<organism evidence="3 4">
    <name type="scientific">Phanerochaete sordida</name>
    <dbReference type="NCBI Taxonomy" id="48140"/>
    <lineage>
        <taxon>Eukaryota</taxon>
        <taxon>Fungi</taxon>
        <taxon>Dikarya</taxon>
        <taxon>Basidiomycota</taxon>
        <taxon>Agaricomycotina</taxon>
        <taxon>Agaricomycetes</taxon>
        <taxon>Polyporales</taxon>
        <taxon>Phanerochaetaceae</taxon>
        <taxon>Phanerochaete</taxon>
    </lineage>
</organism>
<gene>
    <name evidence="3" type="ORF">PsYK624_012390</name>
</gene>
<dbReference type="OrthoDB" id="2803768at2759"/>
<evidence type="ECO:0000313" key="4">
    <source>
        <dbReference type="Proteomes" id="UP000703269"/>
    </source>
</evidence>
<dbReference type="Gene3D" id="3.10.20.90">
    <property type="entry name" value="Phosphatidylinositol 3-kinase Catalytic Subunit, Chain A, domain 1"/>
    <property type="match status" value="1"/>
</dbReference>
<evidence type="ECO:0000313" key="3">
    <source>
        <dbReference type="EMBL" id="GJE85161.1"/>
    </source>
</evidence>
<dbReference type="Pfam" id="PF00564">
    <property type="entry name" value="PB1"/>
    <property type="match status" value="1"/>
</dbReference>
<proteinExistence type="predicted"/>
<feature type="region of interest" description="Disordered" evidence="1">
    <location>
        <begin position="346"/>
        <end position="371"/>
    </location>
</feature>
<dbReference type="Proteomes" id="UP000703269">
    <property type="component" value="Unassembled WGS sequence"/>
</dbReference>
<feature type="region of interest" description="Disordered" evidence="1">
    <location>
        <begin position="231"/>
        <end position="325"/>
    </location>
</feature>
<evidence type="ECO:0000256" key="1">
    <source>
        <dbReference type="SAM" id="MobiDB-lite"/>
    </source>
</evidence>
<comment type="caution">
    <text evidence="3">The sequence shown here is derived from an EMBL/GenBank/DDBJ whole genome shotgun (WGS) entry which is preliminary data.</text>
</comment>
<keyword evidence="4" id="KW-1185">Reference proteome</keyword>
<reference evidence="3 4" key="1">
    <citation type="submission" date="2021-08" db="EMBL/GenBank/DDBJ databases">
        <title>Draft Genome Sequence of Phanerochaete sordida strain YK-624.</title>
        <authorList>
            <person name="Mori T."/>
            <person name="Dohra H."/>
            <person name="Suzuki T."/>
            <person name="Kawagishi H."/>
            <person name="Hirai H."/>
        </authorList>
    </citation>
    <scope>NUCLEOTIDE SEQUENCE [LARGE SCALE GENOMIC DNA]</scope>
    <source>
        <strain evidence="3 4">YK-624</strain>
    </source>
</reference>
<feature type="compositionally biased region" description="Basic and acidic residues" evidence="1">
    <location>
        <begin position="137"/>
        <end position="153"/>
    </location>
</feature>
<dbReference type="AlphaFoldDB" id="A0A9P3FYX6"/>
<dbReference type="SMART" id="SM00666">
    <property type="entry name" value="PB1"/>
    <property type="match status" value="1"/>
</dbReference>
<accession>A0A9P3FYX6</accession>
<protein>
    <recommendedName>
        <fullName evidence="2">PB1 domain-containing protein</fullName>
    </recommendedName>
</protein>
<dbReference type="PROSITE" id="PS51745">
    <property type="entry name" value="PB1"/>
    <property type="match status" value="1"/>
</dbReference>
<feature type="domain" description="PB1" evidence="2">
    <location>
        <begin position="3"/>
        <end position="93"/>
    </location>
</feature>
<feature type="region of interest" description="Disordered" evidence="1">
    <location>
        <begin position="386"/>
        <end position="426"/>
    </location>
</feature>
<feature type="compositionally biased region" description="Gly residues" evidence="1">
    <location>
        <begin position="253"/>
        <end position="278"/>
    </location>
</feature>
<dbReference type="InterPro" id="IPR000270">
    <property type="entry name" value="PB1_dom"/>
</dbReference>
<dbReference type="EMBL" id="BPQB01000002">
    <property type="protein sequence ID" value="GJE85161.1"/>
    <property type="molecule type" value="Genomic_DNA"/>
</dbReference>
<evidence type="ECO:0000259" key="2">
    <source>
        <dbReference type="PROSITE" id="PS51745"/>
    </source>
</evidence>
<sequence length="426" mass="44333">MSNITFKFVTVPGGLARRMSFPAVPTWADLSGKLEGSFTIPKASLAISYIDTDGDTIVVSSDAELRDCVQFAAPAPGKTSDTGECKTIIRCKVLDLGLLRGAGTERPSARPAVTAASDGESDIASSATAESIQGPAEKGKEKEEGQVKGKDETEGSDGVAKGAHDRAAPAGSFANDERMEEDARASIGSSDIEDFRILDDDVDEEMFGSAELLGGARVRGQGRILDENQTDEHTAGNHHSFAHGASRFEPYGRGRGGFGRGGRGGFRGASRGGFGRGGLTSTTVPPAEPTDESPADAPPQASSSPGRGRGGFRGGRGGRGRGRGGQSFMCVDGHFEHGYPCPSAIRHEQGDFNGPHGHAPGAHMPPLPPAHNPWFHPHSHYGGMPMPPFPPPFPSQHTGAFSSPPPPPTGLFPTNEPGSVSPAPEV</sequence>
<feature type="region of interest" description="Disordered" evidence="1">
    <location>
        <begin position="104"/>
        <end position="187"/>
    </location>
</feature>
<dbReference type="InterPro" id="IPR053793">
    <property type="entry name" value="PB1-like"/>
</dbReference>
<feature type="compositionally biased region" description="Basic and acidic residues" evidence="1">
    <location>
        <begin position="175"/>
        <end position="184"/>
    </location>
</feature>
<name>A0A9P3FYX6_9APHY</name>
<dbReference type="SUPFAM" id="SSF54277">
    <property type="entry name" value="CAD &amp; PB1 domains"/>
    <property type="match status" value="1"/>
</dbReference>